<sequence length="82" mass="9637">MMKRIGTKCLWSHYSFKGRKRKKSFQDILLSRVLIRACLKNNAKSKEQETEEAISETLKYAPYQHGGNQMQDLERKRTNSDS</sequence>
<dbReference type="EMBL" id="JBJQND010000004">
    <property type="protein sequence ID" value="KAL3879843.1"/>
    <property type="molecule type" value="Genomic_DNA"/>
</dbReference>
<gene>
    <name evidence="2" type="ORF">ACJMK2_032122</name>
</gene>
<keyword evidence="3" id="KW-1185">Reference proteome</keyword>
<feature type="compositionally biased region" description="Basic and acidic residues" evidence="1">
    <location>
        <begin position="72"/>
        <end position="82"/>
    </location>
</feature>
<organism evidence="2 3">
    <name type="scientific">Sinanodonta woodiana</name>
    <name type="common">Chinese pond mussel</name>
    <name type="synonym">Anodonta woodiana</name>
    <dbReference type="NCBI Taxonomy" id="1069815"/>
    <lineage>
        <taxon>Eukaryota</taxon>
        <taxon>Metazoa</taxon>
        <taxon>Spiralia</taxon>
        <taxon>Lophotrochozoa</taxon>
        <taxon>Mollusca</taxon>
        <taxon>Bivalvia</taxon>
        <taxon>Autobranchia</taxon>
        <taxon>Heteroconchia</taxon>
        <taxon>Palaeoheterodonta</taxon>
        <taxon>Unionida</taxon>
        <taxon>Unionoidea</taxon>
        <taxon>Unionidae</taxon>
        <taxon>Unioninae</taxon>
        <taxon>Sinanodonta</taxon>
    </lineage>
</organism>
<proteinExistence type="predicted"/>
<name>A0ABD3X2W0_SINWO</name>
<evidence type="ECO:0000313" key="3">
    <source>
        <dbReference type="Proteomes" id="UP001634394"/>
    </source>
</evidence>
<accession>A0ABD3X2W0</accession>
<evidence type="ECO:0000256" key="1">
    <source>
        <dbReference type="SAM" id="MobiDB-lite"/>
    </source>
</evidence>
<evidence type="ECO:0000313" key="2">
    <source>
        <dbReference type="EMBL" id="KAL3879843.1"/>
    </source>
</evidence>
<protein>
    <submittedName>
        <fullName evidence="2">Uncharacterized protein</fullName>
    </submittedName>
</protein>
<reference evidence="2 3" key="1">
    <citation type="submission" date="2024-11" db="EMBL/GenBank/DDBJ databases">
        <title>Chromosome-level genome assembly of the freshwater bivalve Anodonta woodiana.</title>
        <authorList>
            <person name="Chen X."/>
        </authorList>
    </citation>
    <scope>NUCLEOTIDE SEQUENCE [LARGE SCALE GENOMIC DNA]</scope>
    <source>
        <strain evidence="2">MN2024</strain>
        <tissue evidence="2">Gills</tissue>
    </source>
</reference>
<feature type="region of interest" description="Disordered" evidence="1">
    <location>
        <begin position="61"/>
        <end position="82"/>
    </location>
</feature>
<dbReference type="AlphaFoldDB" id="A0ABD3X2W0"/>
<comment type="caution">
    <text evidence="2">The sequence shown here is derived from an EMBL/GenBank/DDBJ whole genome shotgun (WGS) entry which is preliminary data.</text>
</comment>
<dbReference type="Proteomes" id="UP001634394">
    <property type="component" value="Unassembled WGS sequence"/>
</dbReference>